<proteinExistence type="predicted"/>
<accession>A0AAD7AFV4</accession>
<reference evidence="1" key="1">
    <citation type="submission" date="2023-03" db="EMBL/GenBank/DDBJ databases">
        <title>Massive genome expansion in bonnet fungi (Mycena s.s.) driven by repeated elements and novel gene families across ecological guilds.</title>
        <authorList>
            <consortium name="Lawrence Berkeley National Laboratory"/>
            <person name="Harder C.B."/>
            <person name="Miyauchi S."/>
            <person name="Viragh M."/>
            <person name="Kuo A."/>
            <person name="Thoen E."/>
            <person name="Andreopoulos B."/>
            <person name="Lu D."/>
            <person name="Skrede I."/>
            <person name="Drula E."/>
            <person name="Henrissat B."/>
            <person name="Morin E."/>
            <person name="Kohler A."/>
            <person name="Barry K."/>
            <person name="LaButti K."/>
            <person name="Morin E."/>
            <person name="Salamov A."/>
            <person name="Lipzen A."/>
            <person name="Mereny Z."/>
            <person name="Hegedus B."/>
            <person name="Baldrian P."/>
            <person name="Stursova M."/>
            <person name="Weitz H."/>
            <person name="Taylor A."/>
            <person name="Grigoriev I.V."/>
            <person name="Nagy L.G."/>
            <person name="Martin F."/>
            <person name="Kauserud H."/>
        </authorList>
    </citation>
    <scope>NUCLEOTIDE SEQUENCE</scope>
    <source>
        <strain evidence="1">CBHHK002</strain>
    </source>
</reference>
<dbReference type="SUPFAM" id="SSF52047">
    <property type="entry name" value="RNI-like"/>
    <property type="match status" value="1"/>
</dbReference>
<dbReference type="EMBL" id="JARIHO010000008">
    <property type="protein sequence ID" value="KAJ7356753.1"/>
    <property type="molecule type" value="Genomic_DNA"/>
</dbReference>
<comment type="caution">
    <text evidence="1">The sequence shown here is derived from an EMBL/GenBank/DDBJ whole genome shotgun (WGS) entry which is preliminary data.</text>
</comment>
<dbReference type="Gene3D" id="3.80.10.10">
    <property type="entry name" value="Ribonuclease Inhibitor"/>
    <property type="match status" value="1"/>
</dbReference>
<gene>
    <name evidence="1" type="ORF">DFH08DRAFT_932832</name>
</gene>
<evidence type="ECO:0000313" key="1">
    <source>
        <dbReference type="EMBL" id="KAJ7356753.1"/>
    </source>
</evidence>
<dbReference type="InterPro" id="IPR032675">
    <property type="entry name" value="LRR_dom_sf"/>
</dbReference>
<name>A0AAD7AFV4_9AGAR</name>
<organism evidence="1 2">
    <name type="scientific">Mycena albidolilacea</name>
    <dbReference type="NCBI Taxonomy" id="1033008"/>
    <lineage>
        <taxon>Eukaryota</taxon>
        <taxon>Fungi</taxon>
        <taxon>Dikarya</taxon>
        <taxon>Basidiomycota</taxon>
        <taxon>Agaricomycotina</taxon>
        <taxon>Agaricomycetes</taxon>
        <taxon>Agaricomycetidae</taxon>
        <taxon>Agaricales</taxon>
        <taxon>Marasmiineae</taxon>
        <taxon>Mycenaceae</taxon>
        <taxon>Mycena</taxon>
    </lineage>
</organism>
<dbReference type="AlphaFoldDB" id="A0AAD7AFV4"/>
<dbReference type="Proteomes" id="UP001218218">
    <property type="component" value="Unassembled WGS sequence"/>
</dbReference>
<keyword evidence="2" id="KW-1185">Reference proteome</keyword>
<protein>
    <submittedName>
        <fullName evidence="1">Uncharacterized protein</fullName>
    </submittedName>
</protein>
<evidence type="ECO:0000313" key="2">
    <source>
        <dbReference type="Proteomes" id="UP001218218"/>
    </source>
</evidence>
<sequence length="426" mass="47694">MRALSIHSLPDELLVAIAVAGQEDRVTDLYRPGRWRSDYTTFKCEWIWSRLSQRFHSVIVGAPDLWTLIETDFSGERSNEILKLYLERSRERQISVTLRQPPGSNMLDEGDLEERVTGGIVPQINRIRWLRIMLGPTDLDPEMLAPFRDVAAPCLQHLEIIFRNDMRTTRALFLSGAPRLSCLKMAGISLRLPVPVWTATLTHLEYSGPNIHNLAAITAQCPLLTHLHLRVAYVAPDATRFHVPTLSFLHISIPDGAADYLELLVDLFDSPALTELIVYGSDGAQIALLLSLKTLLHSSFPSLTSLTFLTDSCPCETWGSNRPSYPISCPPGVFPALSHLTLINQCYTEHLIQEILGPASQLWPLLKVITLGIKNDSFGSVRDAVEDAMISKRQRGEPLPKIRLLRAPASLEDWSEDISFDAGMSW</sequence>